<dbReference type="GO" id="GO:0016020">
    <property type="term" value="C:membrane"/>
    <property type="evidence" value="ECO:0007669"/>
    <property type="project" value="TreeGrafter"/>
</dbReference>
<dbReference type="GO" id="GO:0004620">
    <property type="term" value="F:phospholipase activity"/>
    <property type="evidence" value="ECO:0007669"/>
    <property type="project" value="TreeGrafter"/>
</dbReference>
<reference evidence="2 3" key="1">
    <citation type="journal article" date="2017" name="Mol. Biol. Evol.">
        <title>The 4-celled Tetrabaena socialis nuclear genome reveals the essential components for genetic control of cell number at the origin of multicellularity in the volvocine lineage.</title>
        <authorList>
            <person name="Featherston J."/>
            <person name="Arakaki Y."/>
            <person name="Hanschen E.R."/>
            <person name="Ferris P.J."/>
            <person name="Michod R.E."/>
            <person name="Olson B.J.S.C."/>
            <person name="Nozaki H."/>
            <person name="Durand P.M."/>
        </authorList>
    </citation>
    <scope>NUCLEOTIDE SEQUENCE [LARGE SCALE GENOMIC DNA]</scope>
    <source>
        <strain evidence="2 3">NIES-571</strain>
    </source>
</reference>
<proteinExistence type="predicted"/>
<evidence type="ECO:0000313" key="2">
    <source>
        <dbReference type="EMBL" id="PNH11306.1"/>
    </source>
</evidence>
<name>A0A2J8AFM8_9CHLO</name>
<gene>
    <name evidence="2" type="ORF">TSOC_001844</name>
</gene>
<dbReference type="GO" id="GO:0030149">
    <property type="term" value="P:sphingolipid catabolic process"/>
    <property type="evidence" value="ECO:0007669"/>
    <property type="project" value="TreeGrafter"/>
</dbReference>
<comment type="caution">
    <text evidence="2">The sequence shown here is derived from an EMBL/GenBank/DDBJ whole genome shotgun (WGS) entry which is preliminary data.</text>
</comment>
<dbReference type="EMBL" id="PGGS01000032">
    <property type="protein sequence ID" value="PNH11306.1"/>
    <property type="molecule type" value="Genomic_DNA"/>
</dbReference>
<feature type="region of interest" description="Disordered" evidence="1">
    <location>
        <begin position="1"/>
        <end position="25"/>
    </location>
</feature>
<dbReference type="GO" id="GO:0005783">
    <property type="term" value="C:endoplasmic reticulum"/>
    <property type="evidence" value="ECO:0007669"/>
    <property type="project" value="TreeGrafter"/>
</dbReference>
<keyword evidence="3" id="KW-1185">Reference proteome</keyword>
<organism evidence="2 3">
    <name type="scientific">Tetrabaena socialis</name>
    <dbReference type="NCBI Taxonomy" id="47790"/>
    <lineage>
        <taxon>Eukaryota</taxon>
        <taxon>Viridiplantae</taxon>
        <taxon>Chlorophyta</taxon>
        <taxon>core chlorophytes</taxon>
        <taxon>Chlorophyceae</taxon>
        <taxon>CS clade</taxon>
        <taxon>Chlamydomonadales</taxon>
        <taxon>Tetrabaenaceae</taxon>
        <taxon>Tetrabaena</taxon>
    </lineage>
</organism>
<accession>A0A2J8AFM8</accession>
<protein>
    <submittedName>
        <fullName evidence="2">Ankyrin repeat domain-containing protein</fullName>
    </submittedName>
</protein>
<dbReference type="Proteomes" id="UP000236333">
    <property type="component" value="Unassembled WGS sequence"/>
</dbReference>
<dbReference type="GO" id="GO:0046513">
    <property type="term" value="P:ceramide biosynthetic process"/>
    <property type="evidence" value="ECO:0007669"/>
    <property type="project" value="TreeGrafter"/>
</dbReference>
<dbReference type="InterPro" id="IPR036770">
    <property type="entry name" value="Ankyrin_rpt-contain_sf"/>
</dbReference>
<evidence type="ECO:0000313" key="3">
    <source>
        <dbReference type="Proteomes" id="UP000236333"/>
    </source>
</evidence>
<dbReference type="PANTHER" id="PTHR12393:SF6">
    <property type="entry name" value="SPHINGOMYELIN PHOSPHODIESTERASE 2"/>
    <property type="match status" value="1"/>
</dbReference>
<dbReference type="OrthoDB" id="543798at2759"/>
<sequence length="561" mass="60365">MQRQKQQQQQQQPGAAPGTADDDPSRIWLPEVVHHFASFLGGNEQACTLRLVNKATATQFRGPQHTTIRLSQQVPHHAFAWRWGGGGATRGLTVRQRQQLPCLTARSGSIANLALLLARDDLTSPLEHRVMVDAVEAGQLEACRWLLQQGCLWSDGVLDVAAGAGHKEVCEWLLAVGGTFSADPVRYAAAGGHWELCEWLLAQDCSVEDQAAIAAARGGYMGLIDWLLERTVRFPNTWDLMEAVASGCNLPTLQRLHHTYVDTPYAQMSAAGELSDAEELLGGEQGWVTAAAAGSPTADWRDKVEWLETRGYPLTDIACRDIAAREDCREALEWLQQRGYPFTAGMAHYVAQNGDADALEFLLAQGVHLDTAPAASYAPRGHDHLATLKLLHARRVCIGHRNVASAAANGQLPVVAWLVEVLGAATALTAGVYARAARSGSAELLAWLHEAGCPWDASAFAEAAASGSEEQLEWLVECGCPMGDDGDPYRRALANADLAVLRCLRQLGCPWGPVGLTFTCAIKACDASTPFSQTQLLLALAWLVEQGCPVDCCRAGGRGVG</sequence>
<dbReference type="PANTHER" id="PTHR12393">
    <property type="entry name" value="SPHINGOMYELIN PHOSPHODIESTERASE RELATED"/>
    <property type="match status" value="1"/>
</dbReference>
<dbReference type="SUPFAM" id="SSF140860">
    <property type="entry name" value="Pseudo ankyrin repeat-like"/>
    <property type="match status" value="1"/>
</dbReference>
<dbReference type="AlphaFoldDB" id="A0A2J8AFM8"/>
<dbReference type="SUPFAM" id="SSF48403">
    <property type="entry name" value="Ankyrin repeat"/>
    <property type="match status" value="2"/>
</dbReference>
<dbReference type="Gene3D" id="1.25.40.20">
    <property type="entry name" value="Ankyrin repeat-containing domain"/>
    <property type="match status" value="2"/>
</dbReference>
<feature type="compositionally biased region" description="Low complexity" evidence="1">
    <location>
        <begin position="1"/>
        <end position="12"/>
    </location>
</feature>
<evidence type="ECO:0000256" key="1">
    <source>
        <dbReference type="SAM" id="MobiDB-lite"/>
    </source>
</evidence>
<dbReference type="GO" id="GO:0071944">
    <property type="term" value="C:cell periphery"/>
    <property type="evidence" value="ECO:0007669"/>
    <property type="project" value="TreeGrafter"/>
</dbReference>